<evidence type="ECO:0000313" key="2">
    <source>
        <dbReference type="EMBL" id="HIZ38180.1"/>
    </source>
</evidence>
<protein>
    <submittedName>
        <fullName evidence="2">Uncharacterized protein</fullName>
    </submittedName>
</protein>
<dbReference type="EMBL" id="DXBY01000349">
    <property type="protein sequence ID" value="HIZ38180.1"/>
    <property type="molecule type" value="Genomic_DNA"/>
</dbReference>
<name>A0A9D2J5V5_9MICO</name>
<organism evidence="2 3">
    <name type="scientific">Candidatus Ruania gallistercoris</name>
    <dbReference type="NCBI Taxonomy" id="2838746"/>
    <lineage>
        <taxon>Bacteria</taxon>
        <taxon>Bacillati</taxon>
        <taxon>Actinomycetota</taxon>
        <taxon>Actinomycetes</taxon>
        <taxon>Micrococcales</taxon>
        <taxon>Ruaniaceae</taxon>
        <taxon>Ruania</taxon>
    </lineage>
</organism>
<evidence type="ECO:0000313" key="3">
    <source>
        <dbReference type="Proteomes" id="UP000824037"/>
    </source>
</evidence>
<dbReference type="Proteomes" id="UP000824037">
    <property type="component" value="Unassembled WGS sequence"/>
</dbReference>
<proteinExistence type="predicted"/>
<reference evidence="2" key="2">
    <citation type="submission" date="2021-04" db="EMBL/GenBank/DDBJ databases">
        <authorList>
            <person name="Gilroy R."/>
        </authorList>
    </citation>
    <scope>NUCLEOTIDE SEQUENCE</scope>
    <source>
        <strain evidence="2">ChiGjej4B4-7305</strain>
    </source>
</reference>
<gene>
    <name evidence="2" type="ORF">H9815_20575</name>
</gene>
<feature type="transmembrane region" description="Helical" evidence="1">
    <location>
        <begin position="20"/>
        <end position="39"/>
    </location>
</feature>
<feature type="transmembrane region" description="Helical" evidence="1">
    <location>
        <begin position="96"/>
        <end position="117"/>
    </location>
</feature>
<sequence length="170" mass="17363">MTITTPAVHPHRSSRRRWPAYAATALLLAYAAGKAVFAVQGRLGLPTGPVVSAAKTDAYFLDPSGAQWAAAATGVLGAGLVLATLTPLAHRVPRPLLLVALAGLLLGVGSGASIMIVDGFGGPGPGWQWYHGLVGCVALATLVATAWSAVLRTRPAAQTAVERSTPPAQR</sequence>
<feature type="transmembrane region" description="Helical" evidence="1">
    <location>
        <begin position="129"/>
        <end position="150"/>
    </location>
</feature>
<evidence type="ECO:0000256" key="1">
    <source>
        <dbReference type="SAM" id="Phobius"/>
    </source>
</evidence>
<comment type="caution">
    <text evidence="2">The sequence shown here is derived from an EMBL/GenBank/DDBJ whole genome shotgun (WGS) entry which is preliminary data.</text>
</comment>
<dbReference type="AlphaFoldDB" id="A0A9D2J5V5"/>
<accession>A0A9D2J5V5</accession>
<keyword evidence="1" id="KW-0472">Membrane</keyword>
<feature type="transmembrane region" description="Helical" evidence="1">
    <location>
        <begin position="68"/>
        <end position="89"/>
    </location>
</feature>
<keyword evidence="1" id="KW-0812">Transmembrane</keyword>
<reference evidence="2" key="1">
    <citation type="journal article" date="2021" name="PeerJ">
        <title>Extensive microbial diversity within the chicken gut microbiome revealed by metagenomics and culture.</title>
        <authorList>
            <person name="Gilroy R."/>
            <person name="Ravi A."/>
            <person name="Getino M."/>
            <person name="Pursley I."/>
            <person name="Horton D.L."/>
            <person name="Alikhan N.F."/>
            <person name="Baker D."/>
            <person name="Gharbi K."/>
            <person name="Hall N."/>
            <person name="Watson M."/>
            <person name="Adriaenssens E.M."/>
            <person name="Foster-Nyarko E."/>
            <person name="Jarju S."/>
            <person name="Secka A."/>
            <person name="Antonio M."/>
            <person name="Oren A."/>
            <person name="Chaudhuri R.R."/>
            <person name="La Ragione R."/>
            <person name="Hildebrand F."/>
            <person name="Pallen M.J."/>
        </authorList>
    </citation>
    <scope>NUCLEOTIDE SEQUENCE</scope>
    <source>
        <strain evidence="2">ChiGjej4B4-7305</strain>
    </source>
</reference>
<keyword evidence="1" id="KW-1133">Transmembrane helix</keyword>